<sequence length="283" mass="29695">MKNRSAGLFVVCAAVCAVVLVSCSSVETREPLFTDISGDWILSAIEYDASQYDGYDGAGEFLASLEQDRNSLGVIFSADRSGEQDFVVYGFAGVNSYNGFLSFAGEPLLVNPPAATLVAGPPDAERFESLFLQELYHISRAELSPDGSSLVLSGSGDSGMTFRRFRLAETSWHLTALHTGSAVVTLSSFVDVPVLTFGEGGTLSGSTGVNRLTGSWSEGDEARGLVLQQVAATRMAAPDAERAALEADFLALLAGTAGYRISASSLTLCSADGTTLLVFSPAK</sequence>
<feature type="chain" id="PRO_5038758300" evidence="1">
    <location>
        <begin position="29"/>
        <end position="283"/>
    </location>
</feature>
<organism evidence="3 4">
    <name type="scientific">Candidatus Avitreponema avistercoris</name>
    <dbReference type="NCBI Taxonomy" id="2840705"/>
    <lineage>
        <taxon>Bacteria</taxon>
        <taxon>Pseudomonadati</taxon>
        <taxon>Spirochaetota</taxon>
        <taxon>Spirochaetia</taxon>
        <taxon>Spirochaetales</taxon>
        <taxon>Candidatus Avitreponema</taxon>
    </lineage>
</organism>
<gene>
    <name evidence="3" type="ORF">IAA96_00095</name>
</gene>
<evidence type="ECO:0000313" key="4">
    <source>
        <dbReference type="Proteomes" id="UP000823616"/>
    </source>
</evidence>
<dbReference type="InterPro" id="IPR038670">
    <property type="entry name" value="HslJ-like_sf"/>
</dbReference>
<evidence type="ECO:0000259" key="2">
    <source>
        <dbReference type="Pfam" id="PF03724"/>
    </source>
</evidence>
<feature type="domain" description="DUF306" evidence="2">
    <location>
        <begin position="167"/>
        <end position="279"/>
    </location>
</feature>
<feature type="domain" description="DUF306" evidence="2">
    <location>
        <begin position="84"/>
        <end position="162"/>
    </location>
</feature>
<dbReference type="PANTHER" id="PTHR35535:SF1">
    <property type="entry name" value="HEAT SHOCK PROTEIN HSLJ"/>
    <property type="match status" value="1"/>
</dbReference>
<reference evidence="3" key="2">
    <citation type="journal article" date="2021" name="PeerJ">
        <title>Extensive microbial diversity within the chicken gut microbiome revealed by metagenomics and culture.</title>
        <authorList>
            <person name="Gilroy R."/>
            <person name="Ravi A."/>
            <person name="Getino M."/>
            <person name="Pursley I."/>
            <person name="Horton D.L."/>
            <person name="Alikhan N.F."/>
            <person name="Baker D."/>
            <person name="Gharbi K."/>
            <person name="Hall N."/>
            <person name="Watson M."/>
            <person name="Adriaenssens E.M."/>
            <person name="Foster-Nyarko E."/>
            <person name="Jarju S."/>
            <person name="Secka A."/>
            <person name="Antonio M."/>
            <person name="Oren A."/>
            <person name="Chaudhuri R.R."/>
            <person name="La Ragione R."/>
            <person name="Hildebrand F."/>
            <person name="Pallen M.J."/>
        </authorList>
    </citation>
    <scope>NUCLEOTIDE SEQUENCE</scope>
    <source>
        <strain evidence="3">B3-4054</strain>
    </source>
</reference>
<evidence type="ECO:0000313" key="3">
    <source>
        <dbReference type="EMBL" id="MBO8449495.1"/>
    </source>
</evidence>
<proteinExistence type="predicted"/>
<dbReference type="PROSITE" id="PS51257">
    <property type="entry name" value="PROKAR_LIPOPROTEIN"/>
    <property type="match status" value="1"/>
</dbReference>
<keyword evidence="1" id="KW-0732">Signal</keyword>
<dbReference type="Gene3D" id="2.40.128.270">
    <property type="match status" value="2"/>
</dbReference>
<protein>
    <submittedName>
        <fullName evidence="3">META domain-containing protein</fullName>
    </submittedName>
</protein>
<dbReference type="AlphaFoldDB" id="A0A9D9EMW3"/>
<comment type="caution">
    <text evidence="3">The sequence shown here is derived from an EMBL/GenBank/DDBJ whole genome shotgun (WGS) entry which is preliminary data.</text>
</comment>
<name>A0A9D9EMW3_9SPIR</name>
<reference evidence="3" key="1">
    <citation type="submission" date="2020-10" db="EMBL/GenBank/DDBJ databases">
        <authorList>
            <person name="Gilroy R."/>
        </authorList>
    </citation>
    <scope>NUCLEOTIDE SEQUENCE</scope>
    <source>
        <strain evidence="3">B3-4054</strain>
    </source>
</reference>
<dbReference type="Proteomes" id="UP000823616">
    <property type="component" value="Unassembled WGS sequence"/>
</dbReference>
<dbReference type="InterPro" id="IPR053147">
    <property type="entry name" value="Hsp_HslJ-like"/>
</dbReference>
<dbReference type="PANTHER" id="PTHR35535">
    <property type="entry name" value="HEAT SHOCK PROTEIN HSLJ"/>
    <property type="match status" value="1"/>
</dbReference>
<accession>A0A9D9EMW3</accession>
<dbReference type="Pfam" id="PF03724">
    <property type="entry name" value="META"/>
    <property type="match status" value="2"/>
</dbReference>
<dbReference type="EMBL" id="JADIMS010000001">
    <property type="protein sequence ID" value="MBO8449495.1"/>
    <property type="molecule type" value="Genomic_DNA"/>
</dbReference>
<evidence type="ECO:0000256" key="1">
    <source>
        <dbReference type="SAM" id="SignalP"/>
    </source>
</evidence>
<feature type="signal peptide" evidence="1">
    <location>
        <begin position="1"/>
        <end position="28"/>
    </location>
</feature>
<dbReference type="InterPro" id="IPR005184">
    <property type="entry name" value="DUF306_Meta_HslJ"/>
</dbReference>